<dbReference type="AlphaFoldDB" id="A0A7C9FBU2"/>
<protein>
    <submittedName>
        <fullName evidence="2">Uncharacterized protein</fullName>
    </submittedName>
</protein>
<name>A0A7C9FBU2_OPUST</name>
<sequence length="137" mass="15654">MFLVLHSNCGVCNHPDTSLVESRINMAVVFSMNLTRNLSNNGVNKEEREFDQVIEAALQGRQIQKLDLTHLSTEQMLIRRFGLEKRMQLLFGAKTACIGVFLVFLTLGSTYCRNSFDIIFKVGMTRLMPKELDPIVW</sequence>
<reference evidence="2" key="1">
    <citation type="journal article" date="2013" name="J. Plant Res.">
        <title>Effect of fungi and light on seed germination of three Opuntia species from semiarid lands of central Mexico.</title>
        <authorList>
            <person name="Delgado-Sanchez P."/>
            <person name="Jimenez-Bremont J.F."/>
            <person name="Guerrero-Gonzalez Mde L."/>
            <person name="Flores J."/>
        </authorList>
    </citation>
    <scope>NUCLEOTIDE SEQUENCE</scope>
    <source>
        <tissue evidence="2">Cladode</tissue>
    </source>
</reference>
<keyword evidence="1" id="KW-1133">Transmembrane helix</keyword>
<feature type="transmembrane region" description="Helical" evidence="1">
    <location>
        <begin position="89"/>
        <end position="111"/>
    </location>
</feature>
<dbReference type="EMBL" id="GISG01261782">
    <property type="protein sequence ID" value="MBA4674164.1"/>
    <property type="molecule type" value="Transcribed_RNA"/>
</dbReference>
<evidence type="ECO:0000313" key="2">
    <source>
        <dbReference type="EMBL" id="MBA4674164.1"/>
    </source>
</evidence>
<reference evidence="2" key="2">
    <citation type="submission" date="2020-07" db="EMBL/GenBank/DDBJ databases">
        <authorList>
            <person name="Vera ALvarez R."/>
            <person name="Arias-Moreno D.M."/>
            <person name="Jimenez-Jacinto V."/>
            <person name="Jimenez-Bremont J.F."/>
            <person name="Swaminathan K."/>
            <person name="Moose S.P."/>
            <person name="Guerrero-Gonzalez M.L."/>
            <person name="Marino-Ramirez L."/>
            <person name="Landsman D."/>
            <person name="Rodriguez-Kessler M."/>
            <person name="Delgado-Sanchez P."/>
        </authorList>
    </citation>
    <scope>NUCLEOTIDE SEQUENCE</scope>
    <source>
        <tissue evidence="2">Cladode</tissue>
    </source>
</reference>
<accession>A0A7C9FBU2</accession>
<evidence type="ECO:0000256" key="1">
    <source>
        <dbReference type="SAM" id="Phobius"/>
    </source>
</evidence>
<keyword evidence="1" id="KW-0812">Transmembrane</keyword>
<proteinExistence type="predicted"/>
<keyword evidence="1" id="KW-0472">Membrane</keyword>
<organism evidence="2">
    <name type="scientific">Opuntia streptacantha</name>
    <name type="common">Prickly pear cactus</name>
    <name type="synonym">Opuntia cardona</name>
    <dbReference type="NCBI Taxonomy" id="393608"/>
    <lineage>
        <taxon>Eukaryota</taxon>
        <taxon>Viridiplantae</taxon>
        <taxon>Streptophyta</taxon>
        <taxon>Embryophyta</taxon>
        <taxon>Tracheophyta</taxon>
        <taxon>Spermatophyta</taxon>
        <taxon>Magnoliopsida</taxon>
        <taxon>eudicotyledons</taxon>
        <taxon>Gunneridae</taxon>
        <taxon>Pentapetalae</taxon>
        <taxon>Caryophyllales</taxon>
        <taxon>Cactineae</taxon>
        <taxon>Cactaceae</taxon>
        <taxon>Opuntioideae</taxon>
        <taxon>Opuntia</taxon>
    </lineage>
</organism>